<dbReference type="RefSeq" id="WP_273691108.1">
    <property type="nucleotide sequence ID" value="NZ_CP117411.1"/>
</dbReference>
<keyword evidence="1" id="KW-0732">Signal</keyword>
<dbReference type="InterPro" id="IPR012336">
    <property type="entry name" value="Thioredoxin-like_fold"/>
</dbReference>
<evidence type="ECO:0000256" key="1">
    <source>
        <dbReference type="SAM" id="SignalP"/>
    </source>
</evidence>
<evidence type="ECO:0000259" key="2">
    <source>
        <dbReference type="Pfam" id="PF13462"/>
    </source>
</evidence>
<evidence type="ECO:0000313" key="4">
    <source>
        <dbReference type="Proteomes" id="UP001220395"/>
    </source>
</evidence>
<dbReference type="Proteomes" id="UP001220395">
    <property type="component" value="Chromosome"/>
</dbReference>
<reference evidence="3 4" key="1">
    <citation type="submission" date="2023-02" db="EMBL/GenBank/DDBJ databases">
        <title>Genome sequence of Sphingomonas naphthae.</title>
        <authorList>
            <person name="Kim S."/>
            <person name="Heo J."/>
            <person name="Kwon S.-W."/>
        </authorList>
    </citation>
    <scope>NUCLEOTIDE SEQUENCE [LARGE SCALE GENOMIC DNA]</scope>
    <source>
        <strain evidence="3 4">KACC 18716</strain>
    </source>
</reference>
<organism evidence="3 4">
    <name type="scientific">Sphingomonas naphthae</name>
    <dbReference type="NCBI Taxonomy" id="1813468"/>
    <lineage>
        <taxon>Bacteria</taxon>
        <taxon>Pseudomonadati</taxon>
        <taxon>Pseudomonadota</taxon>
        <taxon>Alphaproteobacteria</taxon>
        <taxon>Sphingomonadales</taxon>
        <taxon>Sphingomonadaceae</taxon>
        <taxon>Sphingomonas</taxon>
    </lineage>
</organism>
<feature type="domain" description="Thioredoxin-like fold" evidence="2">
    <location>
        <begin position="47"/>
        <end position="232"/>
    </location>
</feature>
<dbReference type="InterPro" id="IPR036249">
    <property type="entry name" value="Thioredoxin-like_sf"/>
</dbReference>
<protein>
    <submittedName>
        <fullName evidence="3">Thioredoxin domain-containing protein</fullName>
    </submittedName>
</protein>
<accession>A0ABY7TQV5</accession>
<evidence type="ECO:0000313" key="3">
    <source>
        <dbReference type="EMBL" id="WCT75330.1"/>
    </source>
</evidence>
<proteinExistence type="predicted"/>
<dbReference type="Gene3D" id="3.40.30.10">
    <property type="entry name" value="Glutaredoxin"/>
    <property type="match status" value="1"/>
</dbReference>
<dbReference type="Pfam" id="PF13462">
    <property type="entry name" value="Thioredoxin_4"/>
    <property type="match status" value="1"/>
</dbReference>
<sequence length="236" mass="24850">MKSFALIAALLFAAAPATLPAAPAKKPAAVPARDWLKVINRTPAGAFVIGNPAAKVKLVEYLSLTCSHCAHFAAEGYPALEANYIRPGLVSLEVRHAVRDGFDMAASILARCGAPGAYLGAVSTAFAKQDKWLGRAQAFSAANQDKLEKMNENEVFPAIAAGVGLDKLFAARGLTPARQKVCLTSVAEVKTLTASADEAWQKRQIPGTPAFYINGTHVAGSPEWAVLEPALKAALR</sequence>
<feature type="signal peptide" evidence="1">
    <location>
        <begin position="1"/>
        <end position="21"/>
    </location>
</feature>
<dbReference type="Gene3D" id="1.10.40.110">
    <property type="match status" value="1"/>
</dbReference>
<gene>
    <name evidence="3" type="ORF">PQ455_08965</name>
</gene>
<feature type="chain" id="PRO_5047430636" evidence="1">
    <location>
        <begin position="22"/>
        <end position="236"/>
    </location>
</feature>
<dbReference type="EMBL" id="CP117411">
    <property type="protein sequence ID" value="WCT75330.1"/>
    <property type="molecule type" value="Genomic_DNA"/>
</dbReference>
<dbReference type="SUPFAM" id="SSF52833">
    <property type="entry name" value="Thioredoxin-like"/>
    <property type="match status" value="1"/>
</dbReference>
<keyword evidence="4" id="KW-1185">Reference proteome</keyword>
<name>A0ABY7TQV5_9SPHN</name>